<reference evidence="1" key="1">
    <citation type="journal article" date="2016" name="Proc. Natl. Acad. Sci. U.S.A.">
        <title>Lipid metabolic changes in an early divergent fungus govern the establishment of a mutualistic symbiosis with endobacteria.</title>
        <authorList>
            <person name="Lastovetsky O.A."/>
            <person name="Gaspar M.L."/>
            <person name="Mondo S.J."/>
            <person name="LaButti K.M."/>
            <person name="Sandor L."/>
            <person name="Grigoriev I.V."/>
            <person name="Henry S.A."/>
            <person name="Pawlowska T.E."/>
        </authorList>
    </citation>
    <scope>NUCLEOTIDE SEQUENCE [LARGE SCALE GENOMIC DNA]</scope>
    <source>
        <strain evidence="1">ATCC 52814</strain>
    </source>
</reference>
<organism evidence="1">
    <name type="scientific">Rhizopus microsporus var. microsporus</name>
    <dbReference type="NCBI Taxonomy" id="86635"/>
    <lineage>
        <taxon>Eukaryota</taxon>
        <taxon>Fungi</taxon>
        <taxon>Fungi incertae sedis</taxon>
        <taxon>Mucoromycota</taxon>
        <taxon>Mucoromycotina</taxon>
        <taxon>Mucoromycetes</taxon>
        <taxon>Mucorales</taxon>
        <taxon>Mucorineae</taxon>
        <taxon>Rhizopodaceae</taxon>
        <taxon>Rhizopus</taxon>
    </lineage>
</organism>
<sequence length="62" mass="7689">AYDEGYNFDERRLYYDVKRNLVDHFKDFYQLFRLFEHLSLPIFNCFPLRRSWSPCCVTIDSK</sequence>
<proteinExistence type="predicted"/>
<dbReference type="EMBL" id="KV921944">
    <property type="protein sequence ID" value="ORE05482.1"/>
    <property type="molecule type" value="Genomic_DNA"/>
</dbReference>
<dbReference type="AlphaFoldDB" id="A0A1X0R0E4"/>
<evidence type="ECO:0000313" key="1">
    <source>
        <dbReference type="EMBL" id="ORE05482.1"/>
    </source>
</evidence>
<feature type="non-terminal residue" evidence="1">
    <location>
        <position position="62"/>
    </location>
</feature>
<accession>A0A1X0R0E4</accession>
<dbReference type="VEuPathDB" id="FungiDB:BCV72DRAFT_180870"/>
<name>A0A1X0R0E4_RHIZD</name>
<dbReference type="Proteomes" id="UP000242414">
    <property type="component" value="Unassembled WGS sequence"/>
</dbReference>
<dbReference type="OrthoDB" id="5570689at2759"/>
<gene>
    <name evidence="1" type="ORF">BCV72DRAFT_180870</name>
</gene>
<protein>
    <submittedName>
        <fullName evidence="1">Uncharacterized protein</fullName>
    </submittedName>
</protein>
<feature type="non-terminal residue" evidence="1">
    <location>
        <position position="1"/>
    </location>
</feature>